<protein>
    <submittedName>
        <fullName evidence="4">AarF/UbiB family protein</fullName>
    </submittedName>
</protein>
<dbReference type="InterPro" id="IPR011009">
    <property type="entry name" value="Kinase-like_dom_sf"/>
</dbReference>
<evidence type="ECO:0000313" key="5">
    <source>
        <dbReference type="Proteomes" id="UP001154322"/>
    </source>
</evidence>
<reference evidence="4" key="1">
    <citation type="submission" date="2022-06" db="EMBL/GenBank/DDBJ databases">
        <authorList>
            <person name="Dietemann V."/>
            <person name="Ory F."/>
            <person name="Dainat B."/>
            <person name="Oberhansli S."/>
        </authorList>
    </citation>
    <scope>NUCLEOTIDE SEQUENCE</scope>
    <source>
        <strain evidence="4">Ena-SAMPLE-TAB-26-04-2022-14:26:32:270-5432</strain>
    </source>
</reference>
<dbReference type="SUPFAM" id="SSF56112">
    <property type="entry name" value="Protein kinase-like (PK-like)"/>
    <property type="match status" value="1"/>
</dbReference>
<dbReference type="EMBL" id="CALYLO010000008">
    <property type="protein sequence ID" value="CAH8247973.1"/>
    <property type="molecule type" value="Genomic_DNA"/>
</dbReference>
<accession>A0ABN8UA17</accession>
<keyword evidence="2" id="KW-1133">Transmembrane helix</keyword>
<dbReference type="InterPro" id="IPR050154">
    <property type="entry name" value="UbiB_kinase"/>
</dbReference>
<gene>
    <name evidence="4" type="ORF">WJ0W_005228</name>
</gene>
<dbReference type="SMART" id="SM00220">
    <property type="entry name" value="S_TKc"/>
    <property type="match status" value="1"/>
</dbReference>
<keyword evidence="5" id="KW-1185">Reference proteome</keyword>
<keyword evidence="2" id="KW-0812">Transmembrane</keyword>
<dbReference type="PANTHER" id="PTHR10566:SF113">
    <property type="entry name" value="PROTEIN ACTIVITY OF BC1 COMPLEX KINASE 7, CHLOROPLASTIC"/>
    <property type="match status" value="1"/>
</dbReference>
<evidence type="ECO:0000256" key="2">
    <source>
        <dbReference type="SAM" id="Phobius"/>
    </source>
</evidence>
<dbReference type="PANTHER" id="PTHR10566">
    <property type="entry name" value="CHAPERONE-ACTIVITY OF BC1 COMPLEX CABC1 -RELATED"/>
    <property type="match status" value="1"/>
</dbReference>
<dbReference type="CDD" id="cd05121">
    <property type="entry name" value="ABC1_ADCK3-like"/>
    <property type="match status" value="1"/>
</dbReference>
<organism evidence="4 5">
    <name type="scientific">Paenibacillus melissococcoides</name>
    <dbReference type="NCBI Taxonomy" id="2912268"/>
    <lineage>
        <taxon>Bacteria</taxon>
        <taxon>Bacillati</taxon>
        <taxon>Bacillota</taxon>
        <taxon>Bacilli</taxon>
        <taxon>Bacillales</taxon>
        <taxon>Paenibacillaceae</taxon>
        <taxon>Paenibacillus</taxon>
    </lineage>
</organism>
<dbReference type="InterPro" id="IPR000719">
    <property type="entry name" value="Prot_kinase_dom"/>
</dbReference>
<evidence type="ECO:0000313" key="4">
    <source>
        <dbReference type="EMBL" id="CAH8247973.1"/>
    </source>
</evidence>
<proteinExistence type="inferred from homology"/>
<feature type="transmembrane region" description="Helical" evidence="2">
    <location>
        <begin position="539"/>
        <end position="559"/>
    </location>
</feature>
<dbReference type="Proteomes" id="UP001154322">
    <property type="component" value="Unassembled WGS sequence"/>
</dbReference>
<evidence type="ECO:0000256" key="1">
    <source>
        <dbReference type="ARBA" id="ARBA00009670"/>
    </source>
</evidence>
<name>A0ABN8UA17_9BACL</name>
<comment type="similarity">
    <text evidence="1">Belongs to the protein kinase superfamily. ADCK protein kinase family.</text>
</comment>
<dbReference type="Gene3D" id="1.10.510.10">
    <property type="entry name" value="Transferase(Phosphotransferase) domain 1"/>
    <property type="match status" value="1"/>
</dbReference>
<keyword evidence="2" id="KW-0472">Membrane</keyword>
<dbReference type="RefSeq" id="WP_261945294.1">
    <property type="nucleotide sequence ID" value="NZ_CALYLO010000008.1"/>
</dbReference>
<comment type="caution">
    <text evidence="4">The sequence shown here is derived from an EMBL/GenBank/DDBJ whole genome shotgun (WGS) entry which is preliminary data.</text>
</comment>
<feature type="transmembrane region" description="Helical" evidence="2">
    <location>
        <begin position="505"/>
        <end position="527"/>
    </location>
</feature>
<dbReference type="InterPro" id="IPR004147">
    <property type="entry name" value="ABC1_dom"/>
</dbReference>
<dbReference type="Pfam" id="PF03109">
    <property type="entry name" value="ABC1"/>
    <property type="match status" value="1"/>
</dbReference>
<evidence type="ECO:0000259" key="3">
    <source>
        <dbReference type="PROSITE" id="PS50011"/>
    </source>
</evidence>
<sequence length="564" mass="64165">MDSRIWRRTAVRIRHAGRYRDIAMALMRHGFGYVVEEIGLRRVLSLPRRWVTQETLQTKSLGERLRLVLEELGPAFIKLGQLLSTRADLLPGSIIQELEKLQDQVPPFTGAEAGRIIEDELGRPLGQLFLRFDDIPLAAASIGQVHKAWLPNGEAVAVKVQRPGITSIIERDLEILQGLTEAATRRWTWVSEYQIPEMVQEFAKSMIAELDYQHEGRNNDKIAQLLRRDPGIHIPRIDWERSSAKVLTMEYVDGMMLNHYTERFPKGPERKSIAERLVHAMLHLIFIDGFFHADPHPGNIMVLDQNRIALIDFGMVGQLNGEMKENLAELIIALMQHRTSGMLRAIARLCLISDKTDMDALRRDLDRLRDRYYDVPFSEMSLGQSLHDLFAVAKKHRIVFPPDLILLAKALLTLEGIVERLDPTLSILDMAEPFGVKLLKEKYSFRRIQKKVVGGALDLAQAVSDLPMQANRLASLLSRGKIKAEMELRDLEHVLHKLDQISNRLSFSIVLLAFSIIMVGLIVGSSLSRKPTLLWDIPAIEIGFLIAALMFIWLLLSIFRSGRF</sequence>
<feature type="domain" description="Protein kinase" evidence="3">
    <location>
        <begin position="131"/>
        <end position="517"/>
    </location>
</feature>
<dbReference type="PROSITE" id="PS50011">
    <property type="entry name" value="PROTEIN_KINASE_DOM"/>
    <property type="match status" value="1"/>
</dbReference>